<protein>
    <submittedName>
        <fullName evidence="2">Zinc finger, CCHC-type</fullName>
    </submittedName>
</protein>
<evidence type="ECO:0000313" key="2">
    <source>
        <dbReference type="EMBL" id="PWA62594.1"/>
    </source>
</evidence>
<name>A0A2U1MMZ8_ARTAN</name>
<feature type="compositionally biased region" description="Basic residues" evidence="1">
    <location>
        <begin position="36"/>
        <end position="57"/>
    </location>
</feature>
<reference evidence="2 3" key="1">
    <citation type="journal article" date="2018" name="Mol. Plant">
        <title>The genome of Artemisia annua provides insight into the evolution of Asteraceae family and artemisinin biosynthesis.</title>
        <authorList>
            <person name="Shen Q."/>
            <person name="Zhang L."/>
            <person name="Liao Z."/>
            <person name="Wang S."/>
            <person name="Yan T."/>
            <person name="Shi P."/>
            <person name="Liu M."/>
            <person name="Fu X."/>
            <person name="Pan Q."/>
            <person name="Wang Y."/>
            <person name="Lv Z."/>
            <person name="Lu X."/>
            <person name="Zhang F."/>
            <person name="Jiang W."/>
            <person name="Ma Y."/>
            <person name="Chen M."/>
            <person name="Hao X."/>
            <person name="Li L."/>
            <person name="Tang Y."/>
            <person name="Lv G."/>
            <person name="Zhou Y."/>
            <person name="Sun X."/>
            <person name="Brodelius P.E."/>
            <person name="Rose J.K.C."/>
            <person name="Tang K."/>
        </authorList>
    </citation>
    <scope>NUCLEOTIDE SEQUENCE [LARGE SCALE GENOMIC DNA]</scope>
    <source>
        <strain evidence="3">cv. Huhao1</strain>
        <tissue evidence="2">Leaf</tissue>
    </source>
</reference>
<feature type="compositionally biased region" description="Basic and acidic residues" evidence="1">
    <location>
        <begin position="58"/>
        <end position="81"/>
    </location>
</feature>
<gene>
    <name evidence="2" type="ORF">CTI12_AA361780</name>
</gene>
<dbReference type="OrthoDB" id="8063676at2759"/>
<sequence length="145" mass="17155">MVQSTKKWCRQWYQSKGSIQSREKEEHDSIEERSNQRKVKREKKTYPVVRRRNRRRVLAGEENRQERKPNQKDMSGDKNENNKVVYREVAAPLASYQCPVLNNMKYTLWALRMKKILLANGVWDLVEGTSTSKEIDVKKDNSAII</sequence>
<evidence type="ECO:0000313" key="3">
    <source>
        <dbReference type="Proteomes" id="UP000245207"/>
    </source>
</evidence>
<dbReference type="Proteomes" id="UP000245207">
    <property type="component" value="Unassembled WGS sequence"/>
</dbReference>
<organism evidence="2 3">
    <name type="scientific">Artemisia annua</name>
    <name type="common">Sweet wormwood</name>
    <dbReference type="NCBI Taxonomy" id="35608"/>
    <lineage>
        <taxon>Eukaryota</taxon>
        <taxon>Viridiplantae</taxon>
        <taxon>Streptophyta</taxon>
        <taxon>Embryophyta</taxon>
        <taxon>Tracheophyta</taxon>
        <taxon>Spermatophyta</taxon>
        <taxon>Magnoliopsida</taxon>
        <taxon>eudicotyledons</taxon>
        <taxon>Gunneridae</taxon>
        <taxon>Pentapetalae</taxon>
        <taxon>asterids</taxon>
        <taxon>campanulids</taxon>
        <taxon>Asterales</taxon>
        <taxon>Asteraceae</taxon>
        <taxon>Asteroideae</taxon>
        <taxon>Anthemideae</taxon>
        <taxon>Artemisiinae</taxon>
        <taxon>Artemisia</taxon>
    </lineage>
</organism>
<accession>A0A2U1MMZ8</accession>
<comment type="caution">
    <text evidence="2">The sequence shown here is derived from an EMBL/GenBank/DDBJ whole genome shotgun (WGS) entry which is preliminary data.</text>
</comment>
<keyword evidence="3" id="KW-1185">Reference proteome</keyword>
<dbReference type="AlphaFoldDB" id="A0A2U1MMZ8"/>
<feature type="region of interest" description="Disordered" evidence="1">
    <location>
        <begin position="14"/>
        <end position="83"/>
    </location>
</feature>
<proteinExistence type="predicted"/>
<feature type="compositionally biased region" description="Basic and acidic residues" evidence="1">
    <location>
        <begin position="21"/>
        <end position="35"/>
    </location>
</feature>
<evidence type="ECO:0000256" key="1">
    <source>
        <dbReference type="SAM" id="MobiDB-lite"/>
    </source>
</evidence>
<dbReference type="EMBL" id="PKPP01004835">
    <property type="protein sequence ID" value="PWA62594.1"/>
    <property type="molecule type" value="Genomic_DNA"/>
</dbReference>